<evidence type="ECO:0000256" key="4">
    <source>
        <dbReference type="ARBA" id="ARBA00022825"/>
    </source>
</evidence>
<feature type="domain" description="Peptidase S1" evidence="7">
    <location>
        <begin position="43"/>
        <end position="287"/>
    </location>
</feature>
<keyword evidence="6" id="KW-0732">Signal</keyword>
<dbReference type="InterPro" id="IPR043504">
    <property type="entry name" value="Peptidase_S1_PA_chymotrypsin"/>
</dbReference>
<dbReference type="PROSITE" id="PS50240">
    <property type="entry name" value="TRYPSIN_DOM"/>
    <property type="match status" value="1"/>
</dbReference>
<name>A0A232EZJ8_9HYME</name>
<feature type="chain" id="PRO_5013167119" description="Peptidase S1 domain-containing protein" evidence="6">
    <location>
        <begin position="19"/>
        <end position="298"/>
    </location>
</feature>
<dbReference type="Pfam" id="PF00089">
    <property type="entry name" value="Trypsin"/>
    <property type="match status" value="1"/>
</dbReference>
<keyword evidence="9" id="KW-1185">Reference proteome</keyword>
<evidence type="ECO:0000313" key="9">
    <source>
        <dbReference type="Proteomes" id="UP000215335"/>
    </source>
</evidence>
<keyword evidence="3" id="KW-0378">Hydrolase</keyword>
<evidence type="ECO:0000256" key="5">
    <source>
        <dbReference type="ARBA" id="ARBA00023157"/>
    </source>
</evidence>
<dbReference type="PANTHER" id="PTHR24276:SF98">
    <property type="entry name" value="FI18310P1-RELATED"/>
    <property type="match status" value="1"/>
</dbReference>
<gene>
    <name evidence="8" type="ORF">TSAR_005369</name>
</gene>
<proteinExistence type="inferred from homology"/>
<feature type="signal peptide" evidence="6">
    <location>
        <begin position="1"/>
        <end position="18"/>
    </location>
</feature>
<dbReference type="GO" id="GO:0006508">
    <property type="term" value="P:proteolysis"/>
    <property type="evidence" value="ECO:0007669"/>
    <property type="project" value="UniProtKB-KW"/>
</dbReference>
<dbReference type="InterPro" id="IPR050430">
    <property type="entry name" value="Peptidase_S1"/>
</dbReference>
<accession>A0A232EZJ8</accession>
<evidence type="ECO:0000256" key="6">
    <source>
        <dbReference type="SAM" id="SignalP"/>
    </source>
</evidence>
<keyword evidence="2" id="KW-0645">Protease</keyword>
<organism evidence="8 9">
    <name type="scientific">Trichomalopsis sarcophagae</name>
    <dbReference type="NCBI Taxonomy" id="543379"/>
    <lineage>
        <taxon>Eukaryota</taxon>
        <taxon>Metazoa</taxon>
        <taxon>Ecdysozoa</taxon>
        <taxon>Arthropoda</taxon>
        <taxon>Hexapoda</taxon>
        <taxon>Insecta</taxon>
        <taxon>Pterygota</taxon>
        <taxon>Neoptera</taxon>
        <taxon>Endopterygota</taxon>
        <taxon>Hymenoptera</taxon>
        <taxon>Apocrita</taxon>
        <taxon>Proctotrupomorpha</taxon>
        <taxon>Chalcidoidea</taxon>
        <taxon>Pteromalidae</taxon>
        <taxon>Pteromalinae</taxon>
        <taxon>Trichomalopsis</taxon>
    </lineage>
</organism>
<dbReference type="STRING" id="543379.A0A232EZJ8"/>
<dbReference type="Gene3D" id="2.40.10.10">
    <property type="entry name" value="Trypsin-like serine proteases"/>
    <property type="match status" value="1"/>
</dbReference>
<dbReference type="PANTHER" id="PTHR24276">
    <property type="entry name" value="POLYSERASE-RELATED"/>
    <property type="match status" value="1"/>
</dbReference>
<comment type="similarity">
    <text evidence="1">Belongs to the peptidase S1 family.</text>
</comment>
<dbReference type="InterPro" id="IPR001314">
    <property type="entry name" value="Peptidase_S1A"/>
</dbReference>
<keyword evidence="5" id="KW-1015">Disulfide bond</keyword>
<dbReference type="Proteomes" id="UP000215335">
    <property type="component" value="Unassembled WGS sequence"/>
</dbReference>
<protein>
    <recommendedName>
        <fullName evidence="7">Peptidase S1 domain-containing protein</fullName>
    </recommendedName>
</protein>
<dbReference type="PRINTS" id="PR00722">
    <property type="entry name" value="CHYMOTRYPSIN"/>
</dbReference>
<evidence type="ECO:0000313" key="8">
    <source>
        <dbReference type="EMBL" id="OXU23749.1"/>
    </source>
</evidence>
<dbReference type="InterPro" id="IPR001254">
    <property type="entry name" value="Trypsin_dom"/>
</dbReference>
<sequence length="298" mass="32695">MSRVQFVFLLVALPAVFAHIYYPDYPGYNIPGDCNTNVNGIPISAGSGGCNININDNRRNMNNNYRQEVGLPYEANINVIRSGIPENCKGSVLHKRWILTAASCIDQLGYPASVSVSPITSPNVGSPYGYEKLLVHPNYTPGLPANDIGLIRLNRDIDVRVSQIQMAPSGYESVPGTIATVSENQQKVDFVIISEQECRNQLNNVLTEVQGSAKETRFYQNAISNINTLVCANPSSDVTRCGGDRGSPMVSSEMQIGIVEGSQTCNGIPGLYTKVSKFSEWVNQEMLRYPDYFSLQVN</sequence>
<dbReference type="SMART" id="SM00020">
    <property type="entry name" value="Tryp_SPc"/>
    <property type="match status" value="1"/>
</dbReference>
<reference evidence="8 9" key="1">
    <citation type="journal article" date="2017" name="Curr. Biol.">
        <title>The Evolution of Venom by Co-option of Single-Copy Genes.</title>
        <authorList>
            <person name="Martinson E.O."/>
            <person name="Mrinalini"/>
            <person name="Kelkar Y.D."/>
            <person name="Chang C.H."/>
            <person name="Werren J.H."/>
        </authorList>
    </citation>
    <scope>NUCLEOTIDE SEQUENCE [LARGE SCALE GENOMIC DNA]</scope>
    <source>
        <strain evidence="8 9">Alberta</strain>
        <tissue evidence="8">Whole body</tissue>
    </source>
</reference>
<dbReference type="GO" id="GO:0004252">
    <property type="term" value="F:serine-type endopeptidase activity"/>
    <property type="evidence" value="ECO:0007669"/>
    <property type="project" value="InterPro"/>
</dbReference>
<dbReference type="InterPro" id="IPR009003">
    <property type="entry name" value="Peptidase_S1_PA"/>
</dbReference>
<evidence type="ECO:0000256" key="3">
    <source>
        <dbReference type="ARBA" id="ARBA00022801"/>
    </source>
</evidence>
<evidence type="ECO:0000256" key="1">
    <source>
        <dbReference type="ARBA" id="ARBA00007664"/>
    </source>
</evidence>
<comment type="caution">
    <text evidence="8">The sequence shown here is derived from an EMBL/GenBank/DDBJ whole genome shotgun (WGS) entry which is preliminary data.</text>
</comment>
<dbReference type="SUPFAM" id="SSF50494">
    <property type="entry name" value="Trypsin-like serine proteases"/>
    <property type="match status" value="1"/>
</dbReference>
<evidence type="ECO:0000256" key="2">
    <source>
        <dbReference type="ARBA" id="ARBA00022670"/>
    </source>
</evidence>
<evidence type="ECO:0000259" key="7">
    <source>
        <dbReference type="PROSITE" id="PS50240"/>
    </source>
</evidence>
<dbReference type="EMBL" id="NNAY01001512">
    <property type="protein sequence ID" value="OXU23749.1"/>
    <property type="molecule type" value="Genomic_DNA"/>
</dbReference>
<dbReference type="AlphaFoldDB" id="A0A232EZJ8"/>
<keyword evidence="4" id="KW-0720">Serine protease</keyword>